<dbReference type="Pfam" id="PF13426">
    <property type="entry name" value="PAS_9"/>
    <property type="match status" value="1"/>
</dbReference>
<gene>
    <name evidence="24" type="ordered locus">Shal_1517</name>
</gene>
<dbReference type="PANTHER" id="PTHR45339:SF1">
    <property type="entry name" value="HYBRID SIGNAL TRANSDUCTION HISTIDINE KINASE J"/>
    <property type="match status" value="1"/>
</dbReference>
<evidence type="ECO:0000256" key="13">
    <source>
        <dbReference type="ARBA" id="ARBA00023136"/>
    </source>
</evidence>
<accession>B0TN97</accession>
<keyword evidence="13 18" id="KW-0472">Membrane</keyword>
<keyword evidence="7 18" id="KW-0812">Transmembrane</keyword>
<keyword evidence="11 18" id="KW-1133">Transmembrane helix</keyword>
<proteinExistence type="predicted"/>
<dbReference type="CDD" id="cd17546">
    <property type="entry name" value="REC_hyHK_CKI1_RcsC-like"/>
    <property type="match status" value="1"/>
</dbReference>
<dbReference type="InterPro" id="IPR035965">
    <property type="entry name" value="PAS-like_dom_sf"/>
</dbReference>
<feature type="transmembrane region" description="Helical" evidence="18">
    <location>
        <begin position="152"/>
        <end position="174"/>
    </location>
</feature>
<keyword evidence="12" id="KW-0902">Two-component regulatory system</keyword>
<keyword evidence="8" id="KW-0547">Nucleotide-binding</keyword>
<dbReference type="GO" id="GO:0005524">
    <property type="term" value="F:ATP binding"/>
    <property type="evidence" value="ECO:0007669"/>
    <property type="project" value="UniProtKB-KW"/>
</dbReference>
<keyword evidence="9 24" id="KW-0418">Kinase</keyword>
<dbReference type="SUPFAM" id="SSF52172">
    <property type="entry name" value="CheY-like"/>
    <property type="match status" value="2"/>
</dbReference>
<dbReference type="Pfam" id="PF00072">
    <property type="entry name" value="Response_reg"/>
    <property type="match status" value="1"/>
</dbReference>
<dbReference type="NCBIfam" id="TIGR00229">
    <property type="entry name" value="sensory_box"/>
    <property type="match status" value="2"/>
</dbReference>
<dbReference type="GO" id="GO:0000155">
    <property type="term" value="F:phosphorelay sensor kinase activity"/>
    <property type="evidence" value="ECO:0007669"/>
    <property type="project" value="InterPro"/>
</dbReference>
<evidence type="ECO:0000256" key="8">
    <source>
        <dbReference type="ARBA" id="ARBA00022741"/>
    </source>
</evidence>
<evidence type="ECO:0000256" key="10">
    <source>
        <dbReference type="ARBA" id="ARBA00022840"/>
    </source>
</evidence>
<dbReference type="InterPro" id="IPR004358">
    <property type="entry name" value="Sig_transdc_His_kin-like_C"/>
</dbReference>
<evidence type="ECO:0000313" key="25">
    <source>
        <dbReference type="Proteomes" id="UP000001317"/>
    </source>
</evidence>
<evidence type="ECO:0000256" key="7">
    <source>
        <dbReference type="ARBA" id="ARBA00022692"/>
    </source>
</evidence>
<dbReference type="CDD" id="cd00082">
    <property type="entry name" value="HisKA"/>
    <property type="match status" value="1"/>
</dbReference>
<evidence type="ECO:0000256" key="14">
    <source>
        <dbReference type="ARBA" id="ARBA00059827"/>
    </source>
</evidence>
<dbReference type="Pfam" id="PF00512">
    <property type="entry name" value="HisKA"/>
    <property type="match status" value="1"/>
</dbReference>
<name>B0TN97_SHEHH</name>
<dbReference type="PROSITE" id="PS50109">
    <property type="entry name" value="HIS_KIN"/>
    <property type="match status" value="1"/>
</dbReference>
<keyword evidence="6" id="KW-0808">Transferase</keyword>
<dbReference type="PROSITE" id="PS50885">
    <property type="entry name" value="HAMP"/>
    <property type="match status" value="1"/>
</dbReference>
<dbReference type="SUPFAM" id="SSF55785">
    <property type="entry name" value="PYP-like sensor domain (PAS domain)"/>
    <property type="match status" value="2"/>
</dbReference>
<dbReference type="RefSeq" id="WP_012276623.1">
    <property type="nucleotide sequence ID" value="NC_010334.1"/>
</dbReference>
<dbReference type="SMART" id="SM00388">
    <property type="entry name" value="HisKA"/>
    <property type="match status" value="1"/>
</dbReference>
<dbReference type="Gene3D" id="3.30.450.20">
    <property type="entry name" value="PAS domain"/>
    <property type="match status" value="2"/>
</dbReference>
<evidence type="ECO:0000256" key="6">
    <source>
        <dbReference type="ARBA" id="ARBA00022679"/>
    </source>
</evidence>
<dbReference type="AlphaFoldDB" id="B0TN97"/>
<dbReference type="Pfam" id="PF00989">
    <property type="entry name" value="PAS"/>
    <property type="match status" value="1"/>
</dbReference>
<evidence type="ECO:0000259" key="20">
    <source>
        <dbReference type="PROSITE" id="PS50110"/>
    </source>
</evidence>
<keyword evidence="25" id="KW-1185">Reference proteome</keyword>
<dbReference type="CDD" id="cd00130">
    <property type="entry name" value="PAS"/>
    <property type="match status" value="2"/>
</dbReference>
<organism evidence="24 25">
    <name type="scientific">Shewanella halifaxensis (strain HAW-EB4)</name>
    <dbReference type="NCBI Taxonomy" id="458817"/>
    <lineage>
        <taxon>Bacteria</taxon>
        <taxon>Pseudomonadati</taxon>
        <taxon>Pseudomonadota</taxon>
        <taxon>Gammaproteobacteria</taxon>
        <taxon>Alteromonadales</taxon>
        <taxon>Shewanellaceae</taxon>
        <taxon>Shewanella</taxon>
    </lineage>
</organism>
<feature type="domain" description="HPt" evidence="23">
    <location>
        <begin position="1076"/>
        <end position="1179"/>
    </location>
</feature>
<dbReference type="Proteomes" id="UP000001317">
    <property type="component" value="Chromosome"/>
</dbReference>
<dbReference type="InterPro" id="IPR003594">
    <property type="entry name" value="HATPase_dom"/>
</dbReference>
<dbReference type="FunFam" id="3.30.565.10:FF:000010">
    <property type="entry name" value="Sensor histidine kinase RcsC"/>
    <property type="match status" value="1"/>
</dbReference>
<dbReference type="Gene3D" id="1.10.287.130">
    <property type="match status" value="1"/>
</dbReference>
<dbReference type="Pfam" id="PF02518">
    <property type="entry name" value="HATPase_c"/>
    <property type="match status" value="1"/>
</dbReference>
<feature type="domain" description="PAS" evidence="21">
    <location>
        <begin position="229"/>
        <end position="299"/>
    </location>
</feature>
<dbReference type="SMART" id="SM00448">
    <property type="entry name" value="REC"/>
    <property type="match status" value="1"/>
</dbReference>
<dbReference type="CDD" id="cd16922">
    <property type="entry name" value="HATPase_EvgS-ArcB-TorS-like"/>
    <property type="match status" value="1"/>
</dbReference>
<dbReference type="EC" id="2.7.13.3" evidence="3"/>
<evidence type="ECO:0000256" key="1">
    <source>
        <dbReference type="ARBA" id="ARBA00000085"/>
    </source>
</evidence>
<evidence type="ECO:0000256" key="15">
    <source>
        <dbReference type="ARBA" id="ARBA00070616"/>
    </source>
</evidence>
<dbReference type="PROSITE" id="PS50894">
    <property type="entry name" value="HPT"/>
    <property type="match status" value="1"/>
</dbReference>
<feature type="domain" description="HAMP" evidence="22">
    <location>
        <begin position="172"/>
        <end position="224"/>
    </location>
</feature>
<evidence type="ECO:0000256" key="11">
    <source>
        <dbReference type="ARBA" id="ARBA00022989"/>
    </source>
</evidence>
<evidence type="ECO:0000256" key="16">
    <source>
        <dbReference type="PROSITE-ProRule" id="PRU00110"/>
    </source>
</evidence>
<dbReference type="SMART" id="SM00091">
    <property type="entry name" value="PAS"/>
    <property type="match status" value="2"/>
</dbReference>
<evidence type="ECO:0000256" key="3">
    <source>
        <dbReference type="ARBA" id="ARBA00012438"/>
    </source>
</evidence>
<feature type="domain" description="Histidine kinase" evidence="19">
    <location>
        <begin position="503"/>
        <end position="722"/>
    </location>
</feature>
<dbReference type="eggNOG" id="COG5002">
    <property type="taxonomic scope" value="Bacteria"/>
</dbReference>
<dbReference type="InterPro" id="IPR008207">
    <property type="entry name" value="Sig_transdc_His_kin_Hpt_dom"/>
</dbReference>
<evidence type="ECO:0000256" key="2">
    <source>
        <dbReference type="ARBA" id="ARBA00004651"/>
    </source>
</evidence>
<dbReference type="InterPro" id="IPR036097">
    <property type="entry name" value="HisK_dim/P_sf"/>
</dbReference>
<dbReference type="SUPFAM" id="SSF47226">
    <property type="entry name" value="Histidine-containing phosphotransfer domain, HPT domain"/>
    <property type="match status" value="1"/>
</dbReference>
<feature type="transmembrane region" description="Helical" evidence="18">
    <location>
        <begin position="6"/>
        <end position="24"/>
    </location>
</feature>
<dbReference type="GO" id="GO:0006355">
    <property type="term" value="P:regulation of DNA-templated transcription"/>
    <property type="evidence" value="ECO:0007669"/>
    <property type="project" value="InterPro"/>
</dbReference>
<dbReference type="InterPro" id="IPR000014">
    <property type="entry name" value="PAS"/>
</dbReference>
<dbReference type="SUPFAM" id="SSF55874">
    <property type="entry name" value="ATPase domain of HSP90 chaperone/DNA topoisomerase II/histidine kinase"/>
    <property type="match status" value="1"/>
</dbReference>
<dbReference type="InterPro" id="IPR001789">
    <property type="entry name" value="Sig_transdc_resp-reg_receiver"/>
</dbReference>
<dbReference type="PRINTS" id="PR00344">
    <property type="entry name" value="BCTRLSENSOR"/>
</dbReference>
<dbReference type="InterPro" id="IPR011006">
    <property type="entry name" value="CheY-like_superfamily"/>
</dbReference>
<evidence type="ECO:0000256" key="5">
    <source>
        <dbReference type="ARBA" id="ARBA00022553"/>
    </source>
</evidence>
<dbReference type="SUPFAM" id="SSF158472">
    <property type="entry name" value="HAMP domain-like"/>
    <property type="match status" value="1"/>
</dbReference>
<protein>
    <recommendedName>
        <fullName evidence="15">Sensor protein FixL</fullName>
        <ecNumber evidence="3">2.7.13.3</ecNumber>
    </recommendedName>
</protein>
<evidence type="ECO:0000256" key="12">
    <source>
        <dbReference type="ARBA" id="ARBA00023012"/>
    </source>
</evidence>
<dbReference type="PROSITE" id="PS50110">
    <property type="entry name" value="RESPONSE_REGULATORY"/>
    <property type="match status" value="1"/>
</dbReference>
<evidence type="ECO:0000259" key="21">
    <source>
        <dbReference type="PROSITE" id="PS50112"/>
    </source>
</evidence>
<dbReference type="InterPro" id="IPR003661">
    <property type="entry name" value="HisK_dim/P_dom"/>
</dbReference>
<dbReference type="Gene3D" id="1.20.120.160">
    <property type="entry name" value="HPT domain"/>
    <property type="match status" value="1"/>
</dbReference>
<dbReference type="CDD" id="cd00088">
    <property type="entry name" value="HPT"/>
    <property type="match status" value="1"/>
</dbReference>
<dbReference type="OrthoDB" id="9810730at2"/>
<dbReference type="Pfam" id="PF01627">
    <property type="entry name" value="Hpt"/>
    <property type="match status" value="1"/>
</dbReference>
<evidence type="ECO:0000256" key="4">
    <source>
        <dbReference type="ARBA" id="ARBA00022475"/>
    </source>
</evidence>
<dbReference type="Pfam" id="PF00672">
    <property type="entry name" value="HAMP"/>
    <property type="match status" value="1"/>
</dbReference>
<dbReference type="InterPro" id="IPR036890">
    <property type="entry name" value="HATPase_C_sf"/>
</dbReference>
<evidence type="ECO:0000256" key="18">
    <source>
        <dbReference type="SAM" id="Phobius"/>
    </source>
</evidence>
<feature type="modified residue" description="Phosphohistidine" evidence="16">
    <location>
        <position position="1121"/>
    </location>
</feature>
<dbReference type="STRING" id="458817.Shal_1517"/>
<dbReference type="Gene3D" id="3.40.50.2300">
    <property type="match status" value="1"/>
</dbReference>
<keyword evidence="4" id="KW-1003">Cell membrane</keyword>
<comment type="function">
    <text evidence="14">Putative oxygen sensor; modulates the activity of FixJ, a transcriptional activator of nitrogen fixation fixK gene. FixL probably acts as a kinase that phosphorylates FixJ.</text>
</comment>
<dbReference type="SMART" id="SM00304">
    <property type="entry name" value="HAMP"/>
    <property type="match status" value="1"/>
</dbReference>
<evidence type="ECO:0000256" key="9">
    <source>
        <dbReference type="ARBA" id="ARBA00022777"/>
    </source>
</evidence>
<dbReference type="PANTHER" id="PTHR45339">
    <property type="entry name" value="HYBRID SIGNAL TRANSDUCTION HISTIDINE KINASE J"/>
    <property type="match status" value="1"/>
</dbReference>
<feature type="domain" description="Response regulatory" evidence="20">
    <location>
        <begin position="877"/>
        <end position="991"/>
    </location>
</feature>
<dbReference type="GO" id="GO:0005886">
    <property type="term" value="C:plasma membrane"/>
    <property type="evidence" value="ECO:0007669"/>
    <property type="project" value="UniProtKB-SubCell"/>
</dbReference>
<feature type="modified residue" description="4-aspartylphosphate" evidence="17">
    <location>
        <position position="926"/>
    </location>
</feature>
<keyword evidence="5 17" id="KW-0597">Phosphoprotein</keyword>
<dbReference type="FunFam" id="3.30.450.20:FF:000060">
    <property type="entry name" value="Sensor protein FixL"/>
    <property type="match status" value="1"/>
</dbReference>
<dbReference type="SMART" id="SM00387">
    <property type="entry name" value="HATPase_c"/>
    <property type="match status" value="1"/>
</dbReference>
<sequence length="1180" mass="129065">MSFRIKTILGIAIIEGLLLMLLVYTSVDYLKTSNQAEIEKRASSTASLFAAAAKDAVISSDLSTLNVLANELLTTSQVLYVNIYDQSRLLVSAGSINGGSVASLDNGIVNVDDGILDIERGVQESGFSYGKVELGFDTAQLDSFIIDARTRFLTIAGIEMLLVALFSWLLGHYLTRNLALLKSASQRILQGESKVQIPVSSGDEIGQTMLAFNQMVKKVADKNQALESANIRLNAILQTAVDGFVVVDTKGLIEEVNPAVSRLFGYKASELIGQNVSLLMPTNERNVHDEYIQHYLESAEDKMVGKGRELLAQKKDGTLFSIELSISKMCIDDEVLFLGLVKDLSDVKRAQVAAQRTESILLATLEGSRDALITIDITGEVQEVNDAACLLFKYHSEQMIGQRLESVLFAGEEKLHFHNILEEYRVTGKGVAIKHSTQMQASRSDGKAVAVEVTLIPVQLGSEMLLTAFIRDISRRMEYETQLKLAKEQAEQGSEAKSRFLATMSHEIRSPLNAVLGSVDLILDSRLNKEQRIYANTAKEAGTSLLSTINDILDFSKIEAGQMVLEESAFSPAKLATQVLQVLSPKAQDKGIVLAIMVNRNVPESLVGDGQRLRQVLHNLIDNAIKFSFGGCVAIEMWLADTDEARLCCKISDQGIGISEQALPTLFEEFSQVHDSHNTNYSGTGLGLAICAELIAQMGGQIAVKSQQGKGSCFSFDLLLKRDESANSIDTPVPAHSRVLLVHPNEIYRELIGRQYSQYGVATVCVDSIESIFNSLQVQGRFNLVLIDEHCLFDLNVKQANSIKRDYLLGEGMMAALMTVVVPEASKLLREIGLEQVIHKPLSRDMMLGVLRGEHESSTLQAHYEPTISISQEAHLPILLAEDSPANQIVASALLNKSGFKVEIANNGIEALKMASTKEYGLILMDMRMPEMDGIEATQKILQLDPSQIVIAMTANVQKEDVELCMSAGMKDFVPKPVNRENLVNVVNQWIVSAKEEAIVKSDVNAECVNEREGNASDGAITESAKVVSFDRVNRISNMSGKSAVTVTLPTSPQDDEEQMTIIDETVVNELSGMLGEDAMSRMIAVFVTETQERVSILHRLRQLYLNGDGLDLAEIDLQAHTLKSSSGSFGAIALSSAAKKLELSAKSKEVSQVPLLLDKVISVGELTLSSYEQRFESTQ</sequence>
<dbReference type="InterPro" id="IPR013767">
    <property type="entry name" value="PAS_fold"/>
</dbReference>
<feature type="domain" description="PAS" evidence="21">
    <location>
        <begin position="357"/>
        <end position="402"/>
    </location>
</feature>
<evidence type="ECO:0000313" key="24">
    <source>
        <dbReference type="EMBL" id="ABZ76083.1"/>
    </source>
</evidence>
<dbReference type="EMBL" id="CP000931">
    <property type="protein sequence ID" value="ABZ76083.1"/>
    <property type="molecule type" value="Genomic_DNA"/>
</dbReference>
<dbReference type="InterPro" id="IPR003660">
    <property type="entry name" value="HAMP_dom"/>
</dbReference>
<evidence type="ECO:0000256" key="17">
    <source>
        <dbReference type="PROSITE-ProRule" id="PRU00169"/>
    </source>
</evidence>
<dbReference type="Gene3D" id="3.30.565.10">
    <property type="entry name" value="Histidine kinase-like ATPase, C-terminal domain"/>
    <property type="match status" value="1"/>
</dbReference>
<dbReference type="Gene3D" id="6.10.340.10">
    <property type="match status" value="1"/>
</dbReference>
<evidence type="ECO:0000259" key="19">
    <source>
        <dbReference type="PROSITE" id="PS50109"/>
    </source>
</evidence>
<evidence type="ECO:0000259" key="23">
    <source>
        <dbReference type="PROSITE" id="PS50894"/>
    </source>
</evidence>
<dbReference type="PROSITE" id="PS50112">
    <property type="entry name" value="PAS"/>
    <property type="match status" value="2"/>
</dbReference>
<dbReference type="InterPro" id="IPR036641">
    <property type="entry name" value="HPT_dom_sf"/>
</dbReference>
<dbReference type="CDD" id="cd06225">
    <property type="entry name" value="HAMP"/>
    <property type="match status" value="1"/>
</dbReference>
<dbReference type="InterPro" id="IPR005467">
    <property type="entry name" value="His_kinase_dom"/>
</dbReference>
<comment type="subcellular location">
    <subcellularLocation>
        <location evidence="2">Cell membrane</location>
        <topology evidence="2">Multi-pass membrane protein</topology>
    </subcellularLocation>
</comment>
<dbReference type="SUPFAM" id="SSF47384">
    <property type="entry name" value="Homodimeric domain of signal transducing histidine kinase"/>
    <property type="match status" value="1"/>
</dbReference>
<evidence type="ECO:0000259" key="22">
    <source>
        <dbReference type="PROSITE" id="PS50885"/>
    </source>
</evidence>
<dbReference type="KEGG" id="shl:Shal_1517"/>
<dbReference type="HOGENOM" id="CLU_000445_114_2_6"/>
<keyword evidence="10" id="KW-0067">ATP-binding</keyword>
<reference evidence="24" key="1">
    <citation type="submission" date="2008-01" db="EMBL/GenBank/DDBJ databases">
        <title>Complete sequence of Shewanella halifaxensis HAW-EB4.</title>
        <authorList>
            <consortium name="US DOE Joint Genome Institute"/>
            <person name="Copeland A."/>
            <person name="Lucas S."/>
            <person name="Lapidus A."/>
            <person name="Glavina del Rio T."/>
            <person name="Dalin E."/>
            <person name="Tice H."/>
            <person name="Bruce D."/>
            <person name="Goodwin L."/>
            <person name="Pitluck S."/>
            <person name="Sims D."/>
            <person name="Brettin T."/>
            <person name="Detter J.C."/>
            <person name="Han C."/>
            <person name="Kuske C.R."/>
            <person name="Schmutz J."/>
            <person name="Larimer F."/>
            <person name="Land M."/>
            <person name="Hauser L."/>
            <person name="Kyrpides N."/>
            <person name="Kim E."/>
            <person name="Zhao J.-S."/>
            <person name="Richardson P."/>
        </authorList>
    </citation>
    <scope>NUCLEOTIDE SEQUENCE [LARGE SCALE GENOMIC DNA]</scope>
    <source>
        <strain evidence="24">HAW-EB4</strain>
    </source>
</reference>
<comment type="catalytic activity">
    <reaction evidence="1">
        <text>ATP + protein L-histidine = ADP + protein N-phospho-L-histidine.</text>
        <dbReference type="EC" id="2.7.13.3"/>
    </reaction>
</comment>